<protein>
    <recommendedName>
        <fullName evidence="15">Hexosyltransferase</fullName>
        <ecNumber evidence="15">2.4.1.-</ecNumber>
    </recommendedName>
</protein>
<comment type="cofactor">
    <cofactor evidence="1">
        <name>Mn(2+)</name>
        <dbReference type="ChEBI" id="CHEBI:29035"/>
    </cofactor>
</comment>
<organism evidence="16">
    <name type="scientific">Graphocephala atropunctata</name>
    <dbReference type="NCBI Taxonomy" id="36148"/>
    <lineage>
        <taxon>Eukaryota</taxon>
        <taxon>Metazoa</taxon>
        <taxon>Ecdysozoa</taxon>
        <taxon>Arthropoda</taxon>
        <taxon>Hexapoda</taxon>
        <taxon>Insecta</taxon>
        <taxon>Pterygota</taxon>
        <taxon>Neoptera</taxon>
        <taxon>Paraneoptera</taxon>
        <taxon>Hemiptera</taxon>
        <taxon>Auchenorrhyncha</taxon>
        <taxon>Membracoidea</taxon>
        <taxon>Cicadellidae</taxon>
        <taxon>Cicadellinae</taxon>
        <taxon>Cicadellini</taxon>
        <taxon>Graphocephala</taxon>
    </lineage>
</organism>
<evidence type="ECO:0000256" key="7">
    <source>
        <dbReference type="ARBA" id="ARBA00022679"/>
    </source>
</evidence>
<comment type="pathway">
    <text evidence="3">Glycan metabolism; chondroitin sulfate biosynthesis.</text>
</comment>
<dbReference type="EMBL" id="GEBQ01018028">
    <property type="protein sequence ID" value="JAT21949.1"/>
    <property type="molecule type" value="Transcribed_RNA"/>
</dbReference>
<comment type="subcellular location">
    <subcellularLocation>
        <location evidence="2 15">Golgi apparatus membrane</location>
        <topology evidence="2 15">Single-pass type II membrane protein</topology>
    </subcellularLocation>
</comment>
<dbReference type="PANTHER" id="PTHR11214:SF3">
    <property type="entry name" value="BETA-1,3-GALACTOSYLTRANSFERASE 6"/>
    <property type="match status" value="1"/>
</dbReference>
<dbReference type="GO" id="GO:0006493">
    <property type="term" value="P:protein O-linked glycosylation"/>
    <property type="evidence" value="ECO:0007669"/>
    <property type="project" value="TreeGrafter"/>
</dbReference>
<dbReference type="GO" id="GO:0006024">
    <property type="term" value="P:glycosaminoglycan biosynthetic process"/>
    <property type="evidence" value="ECO:0007669"/>
    <property type="project" value="UniProtKB-ARBA"/>
</dbReference>
<dbReference type="GO" id="GO:0000139">
    <property type="term" value="C:Golgi membrane"/>
    <property type="evidence" value="ECO:0007669"/>
    <property type="project" value="UniProtKB-SubCell"/>
</dbReference>
<evidence type="ECO:0000313" key="16">
    <source>
        <dbReference type="EMBL" id="JAT21949.1"/>
    </source>
</evidence>
<name>A0A1B6LE51_9HEMI</name>
<keyword evidence="11 15" id="KW-0333">Golgi apparatus</keyword>
<sequence length="347" mass="40295">MWTFLAFNKMKLRDLFISVGSFILGSVVTVNFVSLSMNEKSKGNHCTEESEEALRNAKDIKLFSSINYFLLIIVISGADNILQRSAIRETWGLFNKDLADVQYFFIIGSQGLSDEKISKLKKEQIKYNDLFLLSVADSYTTLTRKVLHSFVWFDTEFNFKYILKCDDDSFVFLPKVVSDLQNNLAKYEHLYWGYFDGRAHIKQVGKWKETNWFLCDRYLPYALGGGYVLSRSLVHFIRQNQQILGTYLSEDISVGAWLSPLNVTRLHDVRFDTEYMSRGCNNSFLVTHKQSPENMRVLYSTFINSGKLCVKETKTRKSYEYNWNVLPTKCCVPEDLPDPKKKQNSLM</sequence>
<evidence type="ECO:0000256" key="13">
    <source>
        <dbReference type="ARBA" id="ARBA00023180"/>
    </source>
</evidence>
<dbReference type="Pfam" id="PF01762">
    <property type="entry name" value="Galactosyl_T"/>
    <property type="match status" value="1"/>
</dbReference>
<evidence type="ECO:0000256" key="3">
    <source>
        <dbReference type="ARBA" id="ARBA00004840"/>
    </source>
</evidence>
<feature type="transmembrane region" description="Helical" evidence="15">
    <location>
        <begin position="12"/>
        <end position="33"/>
    </location>
</feature>
<accession>A0A1B6LE51</accession>
<keyword evidence="13" id="KW-0325">Glycoprotein</keyword>
<dbReference type="InterPro" id="IPR002659">
    <property type="entry name" value="Glyco_trans_31"/>
</dbReference>
<evidence type="ECO:0000256" key="10">
    <source>
        <dbReference type="ARBA" id="ARBA00022989"/>
    </source>
</evidence>
<evidence type="ECO:0000256" key="9">
    <source>
        <dbReference type="ARBA" id="ARBA00022968"/>
    </source>
</evidence>
<evidence type="ECO:0000256" key="11">
    <source>
        <dbReference type="ARBA" id="ARBA00023034"/>
    </source>
</evidence>
<dbReference type="PANTHER" id="PTHR11214">
    <property type="entry name" value="BETA-1,3-N-ACETYLGLUCOSAMINYLTRANSFERASE"/>
    <property type="match status" value="1"/>
</dbReference>
<reference evidence="16" key="1">
    <citation type="submission" date="2015-11" db="EMBL/GenBank/DDBJ databases">
        <title>De novo transcriptome assembly of four potential Pierce s Disease insect vectors from Arizona vineyards.</title>
        <authorList>
            <person name="Tassone E.E."/>
        </authorList>
    </citation>
    <scope>NUCLEOTIDE SEQUENCE</scope>
</reference>
<dbReference type="GO" id="GO:0047220">
    <property type="term" value="F:galactosylxylosylprotein 3-beta-galactosyltransferase activity"/>
    <property type="evidence" value="ECO:0007669"/>
    <property type="project" value="TreeGrafter"/>
</dbReference>
<evidence type="ECO:0000256" key="6">
    <source>
        <dbReference type="ARBA" id="ARBA00022676"/>
    </source>
</evidence>
<comment type="pathway">
    <text evidence="4">Glycan metabolism; heparan sulfate biosynthesis.</text>
</comment>
<comment type="similarity">
    <text evidence="5 15">Belongs to the glycosyltransferase 31 family.</text>
</comment>
<dbReference type="FunFam" id="3.90.550.50:FF:000018">
    <property type="entry name" value="Hexosyltransferase"/>
    <property type="match status" value="1"/>
</dbReference>
<keyword evidence="10 15" id="KW-1133">Transmembrane helix</keyword>
<evidence type="ECO:0000256" key="4">
    <source>
        <dbReference type="ARBA" id="ARBA00005093"/>
    </source>
</evidence>
<keyword evidence="8 15" id="KW-0812">Transmembrane</keyword>
<evidence type="ECO:0000256" key="8">
    <source>
        <dbReference type="ARBA" id="ARBA00022692"/>
    </source>
</evidence>
<gene>
    <name evidence="16" type="ORF">g.2517</name>
</gene>
<evidence type="ECO:0000256" key="12">
    <source>
        <dbReference type="ARBA" id="ARBA00023136"/>
    </source>
</evidence>
<evidence type="ECO:0000256" key="2">
    <source>
        <dbReference type="ARBA" id="ARBA00004323"/>
    </source>
</evidence>
<keyword evidence="9" id="KW-0735">Signal-anchor</keyword>
<evidence type="ECO:0000256" key="15">
    <source>
        <dbReference type="RuleBase" id="RU363063"/>
    </source>
</evidence>
<keyword evidence="6 15" id="KW-0328">Glycosyltransferase</keyword>
<dbReference type="AlphaFoldDB" id="A0A1B6LE51"/>
<dbReference type="Gene3D" id="3.90.550.50">
    <property type="match status" value="1"/>
</dbReference>
<keyword evidence="12 15" id="KW-0472">Membrane</keyword>
<dbReference type="EC" id="2.4.1.-" evidence="15"/>
<evidence type="ECO:0000256" key="14">
    <source>
        <dbReference type="ARBA" id="ARBA00023211"/>
    </source>
</evidence>
<evidence type="ECO:0000256" key="1">
    <source>
        <dbReference type="ARBA" id="ARBA00001936"/>
    </source>
</evidence>
<keyword evidence="7" id="KW-0808">Transferase</keyword>
<feature type="transmembrane region" description="Helical" evidence="15">
    <location>
        <begin position="62"/>
        <end position="82"/>
    </location>
</feature>
<keyword evidence="14" id="KW-0464">Manganese</keyword>
<evidence type="ECO:0000256" key="5">
    <source>
        <dbReference type="ARBA" id="ARBA00008661"/>
    </source>
</evidence>
<proteinExistence type="inferred from homology"/>
<comment type="caution">
    <text evidence="15">Lacks conserved residue(s) required for the propagation of feature annotation.</text>
</comment>